<evidence type="ECO:0000313" key="1">
    <source>
        <dbReference type="EMBL" id="KAH7923199.1"/>
    </source>
</evidence>
<sequence length="114" mass="12423">MVHALFKADSAPSFAAPIVEFAWFKLKDGTSLDAVAGHMDKLVAADTATVVSATWGPVREEGREFQFVMVVGWQSHEAHMAAVQSPTENVKKLVADIMEFSTVQTSHSKMVAYP</sequence>
<comment type="caution">
    <text evidence="1">The sequence shown here is derived from an EMBL/GenBank/DDBJ whole genome shotgun (WGS) entry which is preliminary data.</text>
</comment>
<proteinExistence type="predicted"/>
<dbReference type="EMBL" id="MU266460">
    <property type="protein sequence ID" value="KAH7923199.1"/>
    <property type="molecule type" value="Genomic_DNA"/>
</dbReference>
<organism evidence="1 2">
    <name type="scientific">Leucogyrophana mollusca</name>
    <dbReference type="NCBI Taxonomy" id="85980"/>
    <lineage>
        <taxon>Eukaryota</taxon>
        <taxon>Fungi</taxon>
        <taxon>Dikarya</taxon>
        <taxon>Basidiomycota</taxon>
        <taxon>Agaricomycotina</taxon>
        <taxon>Agaricomycetes</taxon>
        <taxon>Agaricomycetidae</taxon>
        <taxon>Boletales</taxon>
        <taxon>Boletales incertae sedis</taxon>
        <taxon>Leucogyrophana</taxon>
    </lineage>
</organism>
<name>A0ACB8BCH8_9AGAM</name>
<accession>A0ACB8BCH8</accession>
<protein>
    <submittedName>
        <fullName evidence="1">Uncharacterized protein</fullName>
    </submittedName>
</protein>
<gene>
    <name evidence="1" type="ORF">BV22DRAFT_1069238</name>
</gene>
<reference evidence="1" key="1">
    <citation type="journal article" date="2021" name="New Phytol.">
        <title>Evolutionary innovations through gain and loss of genes in the ectomycorrhizal Boletales.</title>
        <authorList>
            <person name="Wu G."/>
            <person name="Miyauchi S."/>
            <person name="Morin E."/>
            <person name="Kuo A."/>
            <person name="Drula E."/>
            <person name="Varga T."/>
            <person name="Kohler A."/>
            <person name="Feng B."/>
            <person name="Cao Y."/>
            <person name="Lipzen A."/>
            <person name="Daum C."/>
            <person name="Hundley H."/>
            <person name="Pangilinan J."/>
            <person name="Johnson J."/>
            <person name="Barry K."/>
            <person name="LaButti K."/>
            <person name="Ng V."/>
            <person name="Ahrendt S."/>
            <person name="Min B."/>
            <person name="Choi I.G."/>
            <person name="Park H."/>
            <person name="Plett J.M."/>
            <person name="Magnuson J."/>
            <person name="Spatafora J.W."/>
            <person name="Nagy L.G."/>
            <person name="Henrissat B."/>
            <person name="Grigoriev I.V."/>
            <person name="Yang Z.L."/>
            <person name="Xu J."/>
            <person name="Martin F.M."/>
        </authorList>
    </citation>
    <scope>NUCLEOTIDE SEQUENCE</scope>
    <source>
        <strain evidence="1">KUC20120723A-06</strain>
    </source>
</reference>
<evidence type="ECO:0000313" key="2">
    <source>
        <dbReference type="Proteomes" id="UP000790709"/>
    </source>
</evidence>
<keyword evidence="2" id="KW-1185">Reference proteome</keyword>
<dbReference type="Proteomes" id="UP000790709">
    <property type="component" value="Unassembled WGS sequence"/>
</dbReference>